<evidence type="ECO:0000259" key="1">
    <source>
        <dbReference type="Pfam" id="PF08168"/>
    </source>
</evidence>
<gene>
    <name evidence="2" type="ORF">NEZAVI_LOCUS8254</name>
</gene>
<dbReference type="GO" id="GO:0005730">
    <property type="term" value="C:nucleolus"/>
    <property type="evidence" value="ECO:0007669"/>
    <property type="project" value="TreeGrafter"/>
</dbReference>
<dbReference type="OrthoDB" id="6502630at2759"/>
<sequence>MSHSTQFLAPYSLCPLIEYKNFLGVSEDALSDCVIVTLSRNMVIRFRLSDQKQVSSWGTKNKLTAPVVYDHFDNRFIGIFNGDEVAFWQDSLEQLNKLKKFKFTWLIHSVVSSKDVPPHIVYMNGNVCPLNVDREARKDPEGKDFILTTENIEDVKLVNIHGSPFVAMHVIGAQGSSCLHFIPISDEKEKFTIKLDRNDDLKLIGHTVIESETTTYLIQLWSNGDLTSLELPLEKGSAGRFVGNISVINTQLQATLFPISGEQVAIYGAQSESEGGILVMFSIKYGVVEATENLKIYNSASKSLARSRELIIPSGANLLVIPYKLYTPRLSGLVGSQAPRLEGDLDDLVDKGISESRICELLFDTYAESKNAKGILHLLEKCQDVPDRYLVRSLAFALNNNTDDCNRIKEVVLSRPLVGDDNSLSLVRTHIPLQMALTLLEILADKMSDSPCDRIFIEWACLLLDSHYQQYLLSRDADVNETIKKLQEIVLSQMEYMETLKLLNWEMVNMKKVKAKFKIPLTSSHNYTIETIQLY</sequence>
<keyword evidence="3" id="KW-1185">Reference proteome</keyword>
<reference evidence="2" key="1">
    <citation type="submission" date="2022-01" db="EMBL/GenBank/DDBJ databases">
        <authorList>
            <person name="King R."/>
        </authorList>
    </citation>
    <scope>NUCLEOTIDE SEQUENCE</scope>
</reference>
<accession>A0A9P0MID6</accession>
<proteinExistence type="predicted"/>
<name>A0A9P0MID6_NEZVI</name>
<organism evidence="2 3">
    <name type="scientific">Nezara viridula</name>
    <name type="common">Southern green stink bug</name>
    <name type="synonym">Cimex viridulus</name>
    <dbReference type="NCBI Taxonomy" id="85310"/>
    <lineage>
        <taxon>Eukaryota</taxon>
        <taxon>Metazoa</taxon>
        <taxon>Ecdysozoa</taxon>
        <taxon>Arthropoda</taxon>
        <taxon>Hexapoda</taxon>
        <taxon>Insecta</taxon>
        <taxon>Pterygota</taxon>
        <taxon>Neoptera</taxon>
        <taxon>Paraneoptera</taxon>
        <taxon>Hemiptera</taxon>
        <taxon>Heteroptera</taxon>
        <taxon>Panheteroptera</taxon>
        <taxon>Pentatomomorpha</taxon>
        <taxon>Pentatomoidea</taxon>
        <taxon>Pentatomidae</taxon>
        <taxon>Pentatominae</taxon>
        <taxon>Nezara</taxon>
    </lineage>
</organism>
<protein>
    <recommendedName>
        <fullName evidence="1">Nucleolar protein 11 N-terminal domain-containing protein</fullName>
    </recommendedName>
</protein>
<evidence type="ECO:0000313" key="2">
    <source>
        <dbReference type="EMBL" id="CAH1398648.1"/>
    </source>
</evidence>
<dbReference type="InterPro" id="IPR012584">
    <property type="entry name" value="NOL11_N"/>
</dbReference>
<dbReference type="InterPro" id="IPR042859">
    <property type="entry name" value="NOL11"/>
</dbReference>
<dbReference type="PANTHER" id="PTHR15633:SF2">
    <property type="entry name" value="NUCLEOLAR PROTEIN 11"/>
    <property type="match status" value="1"/>
</dbReference>
<dbReference type="Pfam" id="PF08168">
    <property type="entry name" value="NOL11_N"/>
    <property type="match status" value="1"/>
</dbReference>
<dbReference type="Proteomes" id="UP001152798">
    <property type="component" value="Chromosome 4"/>
</dbReference>
<evidence type="ECO:0000313" key="3">
    <source>
        <dbReference type="Proteomes" id="UP001152798"/>
    </source>
</evidence>
<dbReference type="PANTHER" id="PTHR15633">
    <property type="entry name" value="NUCLEOLAR PROTEIN 11"/>
    <property type="match status" value="1"/>
</dbReference>
<feature type="domain" description="Nucleolar protein 11 N-terminal" evidence="1">
    <location>
        <begin position="6"/>
        <end position="324"/>
    </location>
</feature>
<dbReference type="GO" id="GO:0030490">
    <property type="term" value="P:maturation of SSU-rRNA"/>
    <property type="evidence" value="ECO:0007669"/>
    <property type="project" value="InterPro"/>
</dbReference>
<dbReference type="GO" id="GO:0003723">
    <property type="term" value="F:RNA binding"/>
    <property type="evidence" value="ECO:0007669"/>
    <property type="project" value="TreeGrafter"/>
</dbReference>
<dbReference type="AlphaFoldDB" id="A0A9P0MID6"/>
<dbReference type="EMBL" id="OV725080">
    <property type="protein sequence ID" value="CAH1398648.1"/>
    <property type="molecule type" value="Genomic_DNA"/>
</dbReference>